<evidence type="ECO:0008006" key="4">
    <source>
        <dbReference type="Google" id="ProtNLM"/>
    </source>
</evidence>
<evidence type="ECO:0000256" key="1">
    <source>
        <dbReference type="SAM" id="SignalP"/>
    </source>
</evidence>
<feature type="signal peptide" evidence="1">
    <location>
        <begin position="1"/>
        <end position="19"/>
    </location>
</feature>
<accession>A0A9P6VEN4</accession>
<dbReference type="AlphaFoldDB" id="A0A9P6VEN4"/>
<dbReference type="OrthoDB" id="2342176at2759"/>
<gene>
    <name evidence="2" type="ORF">D0Z07_7578</name>
</gene>
<dbReference type="EMBL" id="VNKQ01000015">
    <property type="protein sequence ID" value="KAG0646458.1"/>
    <property type="molecule type" value="Genomic_DNA"/>
</dbReference>
<comment type="caution">
    <text evidence="2">The sequence shown here is derived from an EMBL/GenBank/DDBJ whole genome shotgun (WGS) entry which is preliminary data.</text>
</comment>
<keyword evidence="3" id="KW-1185">Reference proteome</keyword>
<protein>
    <recommendedName>
        <fullName evidence="4">Lytic polysaccharide monooxygenase</fullName>
    </recommendedName>
</protein>
<keyword evidence="1" id="KW-0732">Signal</keyword>
<evidence type="ECO:0000313" key="2">
    <source>
        <dbReference type="EMBL" id="KAG0646458.1"/>
    </source>
</evidence>
<proteinExistence type="predicted"/>
<dbReference type="Gene3D" id="2.70.50.70">
    <property type="match status" value="1"/>
</dbReference>
<dbReference type="PANTHER" id="PTHR36182:SF2">
    <property type="entry name" value="LYTIC POLYSACCHARIDE MONOOXYGENASE"/>
    <property type="match status" value="1"/>
</dbReference>
<organism evidence="2 3">
    <name type="scientific">Hyphodiscus hymeniophilus</name>
    <dbReference type="NCBI Taxonomy" id="353542"/>
    <lineage>
        <taxon>Eukaryota</taxon>
        <taxon>Fungi</taxon>
        <taxon>Dikarya</taxon>
        <taxon>Ascomycota</taxon>
        <taxon>Pezizomycotina</taxon>
        <taxon>Leotiomycetes</taxon>
        <taxon>Helotiales</taxon>
        <taxon>Hyphodiscaceae</taxon>
        <taxon>Hyphodiscus</taxon>
    </lineage>
</organism>
<dbReference type="Proteomes" id="UP000785200">
    <property type="component" value="Unassembled WGS sequence"/>
</dbReference>
<feature type="chain" id="PRO_5040120348" description="Lytic polysaccharide monooxygenase" evidence="1">
    <location>
        <begin position="20"/>
        <end position="443"/>
    </location>
</feature>
<evidence type="ECO:0000313" key="3">
    <source>
        <dbReference type="Proteomes" id="UP000785200"/>
    </source>
</evidence>
<reference evidence="2" key="1">
    <citation type="submission" date="2019-07" db="EMBL/GenBank/DDBJ databases">
        <title>Hyphodiscus hymeniophilus genome sequencing and assembly.</title>
        <authorList>
            <person name="Kramer G."/>
            <person name="Nodwell J."/>
        </authorList>
    </citation>
    <scope>NUCLEOTIDE SEQUENCE</scope>
    <source>
        <strain evidence="2">ATCC 34498</strain>
    </source>
</reference>
<sequence>MLYTTTIASVLGLASVSSAHMIMNTPVPFGKSTLNNSPLAADGSDFPCKQRTGVYSAEGASNTMAIGSSQPLSFVGSATHGGGSCQISVTYDENPTKSSSFKVIHSIEGGCPIKGVAGNNGDSASAVDPDTYSFTIPSSLPTGTAVLAWTWFNKIGNREMYMNCAPITITGASSKRSEDDLDDLMTRNATQFVERDTAAFDALPDMFVANVGNGCGTVDSADLKFPAPGDSLELDGTATATPVAPTGSCASAVAAASGTAGAAAPAVTSEASAAPVAASSAPTVPGGVFATVASSADVPSAATSVPVAASSVEASPVVASSPATPASAAASSVEASPVVAPSAAASVAASSASPASTGTIGTGSAIVAGTACTTEGMWNCIGGSSFQQCASGTWSVVQQLAAGTSCTSGQTMNIDIVAIVAPKPKRAIRFSAEHVRRHVQHFS</sequence>
<dbReference type="PANTHER" id="PTHR36182">
    <property type="entry name" value="PROTEIN, PUTATIVE (AFU_ORTHOLOGUE AFUA_6G10930)-RELATED"/>
    <property type="match status" value="1"/>
</dbReference>
<name>A0A9P6VEN4_9HELO</name>